<sequence>MPTLNDAFGELQAINGHLQTLHADNGNIIAGQAAIAAAIAASTAAINDVRNAVDAGTSVLKTIAGLQQVTNATLFHLSQQADAMICALEAISRNTCAIHNEAHIQTGRQTVIAAAETAILDITRSVNPAAALDFDRREEQRHATEKCCPPPVDPPVCAYRPCPAPKPLEIEKPREPR</sequence>
<dbReference type="RefSeq" id="WP_111198300.1">
    <property type="nucleotide sequence ID" value="NZ_QKVK01000004.1"/>
</dbReference>
<evidence type="ECO:0008006" key="3">
    <source>
        <dbReference type="Google" id="ProtNLM"/>
    </source>
</evidence>
<protein>
    <recommendedName>
        <fullName evidence="3">Methyl-accepting transducer domain-containing protein</fullName>
    </recommendedName>
</protein>
<organism evidence="1 2">
    <name type="scientific">Aestuariivirga litoralis</name>
    <dbReference type="NCBI Taxonomy" id="2650924"/>
    <lineage>
        <taxon>Bacteria</taxon>
        <taxon>Pseudomonadati</taxon>
        <taxon>Pseudomonadota</taxon>
        <taxon>Alphaproteobacteria</taxon>
        <taxon>Hyphomicrobiales</taxon>
        <taxon>Aestuariivirgaceae</taxon>
        <taxon>Aestuariivirga</taxon>
    </lineage>
</organism>
<evidence type="ECO:0000313" key="1">
    <source>
        <dbReference type="EMBL" id="PZF76813.1"/>
    </source>
</evidence>
<dbReference type="AlphaFoldDB" id="A0A2W2C9H3"/>
<evidence type="ECO:0000313" key="2">
    <source>
        <dbReference type="Proteomes" id="UP000248795"/>
    </source>
</evidence>
<keyword evidence="2" id="KW-1185">Reference proteome</keyword>
<accession>A0A2W2C9H3</accession>
<proteinExistence type="predicted"/>
<name>A0A2W2C9H3_9HYPH</name>
<dbReference type="Proteomes" id="UP000248795">
    <property type="component" value="Unassembled WGS sequence"/>
</dbReference>
<reference evidence="2" key="1">
    <citation type="submission" date="2018-06" db="EMBL/GenBank/DDBJ databases">
        <title>Aestuariibacter litoralis strain KCTC 52945T.</title>
        <authorList>
            <person name="Li X."/>
            <person name="Salam N."/>
            <person name="Li J.-L."/>
            <person name="Chen Y.-M."/>
            <person name="Yang Z.-W."/>
            <person name="Zhang L.-Y."/>
            <person name="Han M.-X."/>
            <person name="Xiao M."/>
            <person name="Li W.-J."/>
        </authorList>
    </citation>
    <scope>NUCLEOTIDE SEQUENCE [LARGE SCALE GENOMIC DNA]</scope>
    <source>
        <strain evidence="2">KCTC 52945</strain>
    </source>
</reference>
<comment type="caution">
    <text evidence="1">The sequence shown here is derived from an EMBL/GenBank/DDBJ whole genome shotgun (WGS) entry which is preliminary data.</text>
</comment>
<gene>
    <name evidence="1" type="ORF">DK847_10085</name>
</gene>
<dbReference type="EMBL" id="QKVK01000004">
    <property type="protein sequence ID" value="PZF76813.1"/>
    <property type="molecule type" value="Genomic_DNA"/>
</dbReference>